<dbReference type="EMBL" id="KI393051">
    <property type="protein sequence ID" value="ERN09191.1"/>
    <property type="molecule type" value="Genomic_DNA"/>
</dbReference>
<gene>
    <name evidence="2" type="ORF">AMTR_s00014p00244160</name>
</gene>
<dbReference type="AlphaFoldDB" id="W1PNB9"/>
<dbReference type="HOGENOM" id="CLU_2834525_0_0_1"/>
<organism evidence="2 3">
    <name type="scientific">Amborella trichopoda</name>
    <dbReference type="NCBI Taxonomy" id="13333"/>
    <lineage>
        <taxon>Eukaryota</taxon>
        <taxon>Viridiplantae</taxon>
        <taxon>Streptophyta</taxon>
        <taxon>Embryophyta</taxon>
        <taxon>Tracheophyta</taxon>
        <taxon>Spermatophyta</taxon>
        <taxon>Magnoliopsida</taxon>
        <taxon>Amborellales</taxon>
        <taxon>Amborellaceae</taxon>
        <taxon>Amborella</taxon>
    </lineage>
</organism>
<keyword evidence="3" id="KW-1185">Reference proteome</keyword>
<feature type="compositionally biased region" description="Basic and acidic residues" evidence="1">
    <location>
        <begin position="34"/>
        <end position="52"/>
    </location>
</feature>
<dbReference type="Proteomes" id="UP000017836">
    <property type="component" value="Unassembled WGS sequence"/>
</dbReference>
<feature type="region of interest" description="Disordered" evidence="1">
    <location>
        <begin position="1"/>
        <end position="66"/>
    </location>
</feature>
<sequence length="66" mass="7171">MRIVRRGSMLKGFARKRRSGGGASFLHSNSQQGGDRRAGGKINQRGDEREEVQQGAAETPEEGKGE</sequence>
<name>W1PNB9_AMBTC</name>
<protein>
    <submittedName>
        <fullName evidence="2">Uncharacterized protein</fullName>
    </submittedName>
</protein>
<reference evidence="3" key="1">
    <citation type="journal article" date="2013" name="Science">
        <title>The Amborella genome and the evolution of flowering plants.</title>
        <authorList>
            <consortium name="Amborella Genome Project"/>
        </authorList>
    </citation>
    <scope>NUCLEOTIDE SEQUENCE [LARGE SCALE GENOMIC DNA]</scope>
</reference>
<accession>W1PNB9</accession>
<evidence type="ECO:0000256" key="1">
    <source>
        <dbReference type="SAM" id="MobiDB-lite"/>
    </source>
</evidence>
<evidence type="ECO:0000313" key="3">
    <source>
        <dbReference type="Proteomes" id="UP000017836"/>
    </source>
</evidence>
<proteinExistence type="predicted"/>
<dbReference type="Gramene" id="ERN09191">
    <property type="protein sequence ID" value="ERN09191"/>
    <property type="gene ID" value="AMTR_s00014p00244160"/>
</dbReference>
<evidence type="ECO:0000313" key="2">
    <source>
        <dbReference type="EMBL" id="ERN09191.1"/>
    </source>
</evidence>